<gene>
    <name evidence="5" type="ORF">K668_03525</name>
</gene>
<dbReference type="PROSITE" id="PS50893">
    <property type="entry name" value="ABC_TRANSPORTER_2"/>
    <property type="match status" value="1"/>
</dbReference>
<evidence type="ECO:0000313" key="6">
    <source>
        <dbReference type="Proteomes" id="UP000027182"/>
    </source>
</evidence>
<dbReference type="KEGG" id="mbq:K668_03525"/>
<evidence type="ECO:0000256" key="1">
    <source>
        <dbReference type="ARBA" id="ARBA00022448"/>
    </source>
</evidence>
<keyword evidence="2" id="KW-0547">Nucleotide-binding</keyword>
<dbReference type="GO" id="GO:0055052">
    <property type="term" value="C:ATP-binding cassette (ABC) transporter complex, substrate-binding subunit-containing"/>
    <property type="evidence" value="ECO:0007669"/>
    <property type="project" value="TreeGrafter"/>
</dbReference>
<dbReference type="Gene3D" id="2.40.50.100">
    <property type="match status" value="1"/>
</dbReference>
<evidence type="ECO:0000313" key="5">
    <source>
        <dbReference type="EMBL" id="AIA34275.1"/>
    </source>
</evidence>
<dbReference type="InterPro" id="IPR017871">
    <property type="entry name" value="ABC_transporter-like_CS"/>
</dbReference>
<evidence type="ECO:0000256" key="3">
    <source>
        <dbReference type="ARBA" id="ARBA00022840"/>
    </source>
</evidence>
<dbReference type="PROSITE" id="PS00211">
    <property type="entry name" value="ABC_TRANSPORTER_1"/>
    <property type="match status" value="1"/>
</dbReference>
<dbReference type="Proteomes" id="UP000027182">
    <property type="component" value="Chromosome"/>
</dbReference>
<feature type="domain" description="ABC transporter" evidence="4">
    <location>
        <begin position="11"/>
        <end position="314"/>
    </location>
</feature>
<dbReference type="GO" id="GO:0016887">
    <property type="term" value="F:ATP hydrolysis activity"/>
    <property type="evidence" value="ECO:0007669"/>
    <property type="project" value="InterPro"/>
</dbReference>
<evidence type="ECO:0000259" key="4">
    <source>
        <dbReference type="PROSITE" id="PS50893"/>
    </source>
</evidence>
<dbReference type="PANTHER" id="PTHR43875">
    <property type="entry name" value="MALTODEXTRIN IMPORT ATP-BINDING PROTEIN MSMX"/>
    <property type="match status" value="1"/>
</dbReference>
<dbReference type="AlphaFoldDB" id="A0A059Y4M7"/>
<dbReference type="Pfam" id="PF00005">
    <property type="entry name" value="ABC_tran"/>
    <property type="match status" value="1"/>
</dbReference>
<dbReference type="HOGENOM" id="CLU_000604_1_1_14"/>
<dbReference type="InterPro" id="IPR027417">
    <property type="entry name" value="P-loop_NTPase"/>
</dbReference>
<dbReference type="Gene3D" id="3.40.50.300">
    <property type="entry name" value="P-loop containing nucleotide triphosphate hydrolases"/>
    <property type="match status" value="1"/>
</dbReference>
<evidence type="ECO:0000256" key="2">
    <source>
        <dbReference type="ARBA" id="ARBA00022741"/>
    </source>
</evidence>
<reference evidence="5 6" key="1">
    <citation type="submission" date="2013-04" db="EMBL/GenBank/DDBJ databases">
        <authorList>
            <person name="Lin L."/>
            <person name="Zeng Z."/>
            <person name="Xie J."/>
            <person name="Luo L."/>
            <person name="Yang Z."/>
            <person name="Liang W."/>
            <person name="Lin H."/>
            <person name="Dong C."/>
            <person name="Sun Y."/>
        </authorList>
    </citation>
    <scope>NUCLEOTIDE SEQUENCE [LARGE SCALE GENOMIC DNA]</scope>
    <source>
        <strain evidence="5 6">CQ-W70</strain>
    </source>
</reference>
<dbReference type="InterPro" id="IPR003439">
    <property type="entry name" value="ABC_transporter-like_ATP-bd"/>
</dbReference>
<keyword evidence="1" id="KW-0813">Transport</keyword>
<dbReference type="SMART" id="SM00382">
    <property type="entry name" value="AAA"/>
    <property type="match status" value="1"/>
</dbReference>
<dbReference type="GeneID" id="31508090"/>
<dbReference type="EMBL" id="CP005933">
    <property type="protein sequence ID" value="AIA34275.1"/>
    <property type="molecule type" value="Genomic_DNA"/>
</dbReference>
<proteinExistence type="predicted"/>
<dbReference type="InterPro" id="IPR003593">
    <property type="entry name" value="AAA+_ATPase"/>
</dbReference>
<dbReference type="SUPFAM" id="SSF50331">
    <property type="entry name" value="MOP-like"/>
    <property type="match status" value="1"/>
</dbReference>
<dbReference type="SUPFAM" id="SSF52540">
    <property type="entry name" value="P-loop containing nucleoside triphosphate hydrolases"/>
    <property type="match status" value="1"/>
</dbReference>
<dbReference type="PANTHER" id="PTHR43875:SF1">
    <property type="entry name" value="OSMOPROTECTIVE COMPOUNDS UPTAKE ATP-BINDING PROTEIN GGTA"/>
    <property type="match status" value="1"/>
</dbReference>
<organism evidence="5 6">
    <name type="scientific">Mycoplasmopsis bovis CQ-W70</name>
    <dbReference type="NCBI Taxonomy" id="1316930"/>
    <lineage>
        <taxon>Bacteria</taxon>
        <taxon>Bacillati</taxon>
        <taxon>Mycoplasmatota</taxon>
        <taxon>Mycoplasmoidales</taxon>
        <taxon>Metamycoplasmataceae</taxon>
        <taxon>Mycoplasmopsis</taxon>
    </lineage>
</organism>
<sequence>METLNNEDILIKISNLKFKYNKKQKEHNVDIDKLEIQENQIISLLGPSGSGKTTLLNLILGYLKPNEGSIEIKNKPLIYEIAYIMQENSTYEDTTVFNNVFLSAKNYSKWVDSARLKYFENLFSALDVNAESNKKLFSKFEVYKQYIASGKQSNLKKKIAYLSLVFSCLNNKNIKGKSKVLSQIRLRNLFRNEINDVAKKLEIDHLLHKRVDKLSGGQKQRVAFAKGIIKKTNLVLMDEPFSALDAKIKESTIEWLIKIKREFDLSIIVVTHDQQDALKLSDQIILLKDGKVQQYSSGDRMYDSPNNLFVAKFIGAPEINFVNTKDGKHYYIRQNKLKVDLNKDGAYSIQSKKNFGDKTYYQIEYNDNNIWTIVLKDSTIEVNDKVDITFSDADVLVFDDEGNRVYA</sequence>
<dbReference type="RefSeq" id="WP_013456172.1">
    <property type="nucleotide sequence ID" value="NZ_CP005933.1"/>
</dbReference>
<keyword evidence="3" id="KW-0067">ATP-binding</keyword>
<dbReference type="InterPro" id="IPR047641">
    <property type="entry name" value="ABC_transpr_MalK/UgpC-like"/>
</dbReference>
<protein>
    <submittedName>
        <fullName evidence="5">Glycerol ABC transporter, ATP binding component</fullName>
    </submittedName>
</protein>
<accession>A0A059Y4M7</accession>
<name>A0A059Y4M7_MYCBV</name>
<dbReference type="PATRIC" id="fig|1316930.3.peg.720"/>
<dbReference type="GO" id="GO:0005524">
    <property type="term" value="F:ATP binding"/>
    <property type="evidence" value="ECO:0007669"/>
    <property type="project" value="UniProtKB-KW"/>
</dbReference>
<dbReference type="InterPro" id="IPR008995">
    <property type="entry name" value="Mo/tungstate-bd_C_term_dom"/>
</dbReference>